<dbReference type="CDD" id="cd14978">
    <property type="entry name" value="7tmA_FMRFamide_R-like"/>
    <property type="match status" value="1"/>
</dbReference>
<dbReference type="OrthoDB" id="10011262at2759"/>
<reference evidence="9" key="1">
    <citation type="submission" date="2012-12" db="EMBL/GenBank/DDBJ databases">
        <authorList>
            <person name="Hellsten U."/>
            <person name="Grimwood J."/>
            <person name="Chapman J.A."/>
            <person name="Shapiro H."/>
            <person name="Aerts A."/>
            <person name="Otillar R.P."/>
            <person name="Terry A.Y."/>
            <person name="Boore J.L."/>
            <person name="Simakov O."/>
            <person name="Marletaz F."/>
            <person name="Cho S.-J."/>
            <person name="Edsinger-Gonzales E."/>
            <person name="Havlak P."/>
            <person name="Kuo D.-H."/>
            <person name="Larsson T."/>
            <person name="Lv J."/>
            <person name="Arendt D."/>
            <person name="Savage R."/>
            <person name="Osoegawa K."/>
            <person name="de Jong P."/>
            <person name="Lindberg D.R."/>
            <person name="Seaver E.C."/>
            <person name="Weisblat D.A."/>
            <person name="Putnam N.H."/>
            <person name="Grigoriev I.V."/>
            <person name="Rokhsar D.S."/>
        </authorList>
    </citation>
    <scope>NUCLEOTIDE SEQUENCE</scope>
    <source>
        <strain evidence="9">I ESC-2004</strain>
    </source>
</reference>
<dbReference type="EMBL" id="AMQN01008773">
    <property type="status" value="NOT_ANNOTATED_CDS"/>
    <property type="molecule type" value="Genomic_DNA"/>
</dbReference>
<dbReference type="InterPro" id="IPR052954">
    <property type="entry name" value="GPCR-Ligand_Int"/>
</dbReference>
<dbReference type="AlphaFoldDB" id="R7UGZ8"/>
<evidence type="ECO:0000313" key="9">
    <source>
        <dbReference type="Proteomes" id="UP000014760"/>
    </source>
</evidence>
<feature type="transmembrane region" description="Helical" evidence="5">
    <location>
        <begin position="272"/>
        <end position="297"/>
    </location>
</feature>
<feature type="transmembrane region" description="Helical" evidence="5">
    <location>
        <begin position="71"/>
        <end position="92"/>
    </location>
</feature>
<dbReference type="PRINTS" id="PR00237">
    <property type="entry name" value="GPCRRHODOPSN"/>
</dbReference>
<dbReference type="Pfam" id="PF00001">
    <property type="entry name" value="7tm_1"/>
    <property type="match status" value="1"/>
</dbReference>
<evidence type="ECO:0000259" key="6">
    <source>
        <dbReference type="PROSITE" id="PS50262"/>
    </source>
</evidence>
<keyword evidence="3 5" id="KW-1133">Transmembrane helix</keyword>
<dbReference type="EnsemblMetazoa" id="CapteT196721">
    <property type="protein sequence ID" value="CapteP196721"/>
    <property type="gene ID" value="CapteG196721"/>
</dbReference>
<dbReference type="PANTHER" id="PTHR46641:SF25">
    <property type="entry name" value="CNMAMIDE RECEPTOR-RELATED"/>
    <property type="match status" value="1"/>
</dbReference>
<dbReference type="InterPro" id="IPR017452">
    <property type="entry name" value="GPCR_Rhodpsn_7TM"/>
</dbReference>
<keyword evidence="4 5" id="KW-0472">Membrane</keyword>
<reference evidence="7 9" key="2">
    <citation type="journal article" date="2013" name="Nature">
        <title>Insights into bilaterian evolution from three spiralian genomes.</title>
        <authorList>
            <person name="Simakov O."/>
            <person name="Marletaz F."/>
            <person name="Cho S.J."/>
            <person name="Edsinger-Gonzales E."/>
            <person name="Havlak P."/>
            <person name="Hellsten U."/>
            <person name="Kuo D.H."/>
            <person name="Larsson T."/>
            <person name="Lv J."/>
            <person name="Arendt D."/>
            <person name="Savage R."/>
            <person name="Osoegawa K."/>
            <person name="de Jong P."/>
            <person name="Grimwood J."/>
            <person name="Chapman J.A."/>
            <person name="Shapiro H."/>
            <person name="Aerts A."/>
            <person name="Otillar R.P."/>
            <person name="Terry A.Y."/>
            <person name="Boore J.L."/>
            <person name="Grigoriev I.V."/>
            <person name="Lindberg D.R."/>
            <person name="Seaver E.C."/>
            <person name="Weisblat D.A."/>
            <person name="Putnam N.H."/>
            <person name="Rokhsar D.S."/>
        </authorList>
    </citation>
    <scope>NUCLEOTIDE SEQUENCE</scope>
    <source>
        <strain evidence="7 9">I ESC-2004</strain>
    </source>
</reference>
<gene>
    <name evidence="7" type="ORF">CAPTEDRAFT_196721</name>
</gene>
<evidence type="ECO:0000256" key="3">
    <source>
        <dbReference type="ARBA" id="ARBA00022989"/>
    </source>
</evidence>
<feature type="domain" description="G-protein coupled receptors family 1 profile" evidence="6">
    <location>
        <begin position="51"/>
        <end position="296"/>
    </location>
</feature>
<dbReference type="PANTHER" id="PTHR46641">
    <property type="entry name" value="FMRFAMIDE RECEPTOR-RELATED"/>
    <property type="match status" value="1"/>
</dbReference>
<dbReference type="Proteomes" id="UP000014760">
    <property type="component" value="Unassembled WGS sequence"/>
</dbReference>
<dbReference type="PROSITE" id="PS50262">
    <property type="entry name" value="G_PROTEIN_RECEP_F1_2"/>
    <property type="match status" value="1"/>
</dbReference>
<dbReference type="HOGENOM" id="CLU_009579_24_7_1"/>
<evidence type="ECO:0000313" key="8">
    <source>
        <dbReference type="EnsemblMetazoa" id="CapteP196721"/>
    </source>
</evidence>
<keyword evidence="2 5" id="KW-0812">Transmembrane</keyword>
<dbReference type="GO" id="GO:0004930">
    <property type="term" value="F:G protein-coupled receptor activity"/>
    <property type="evidence" value="ECO:0007669"/>
    <property type="project" value="InterPro"/>
</dbReference>
<protein>
    <recommendedName>
        <fullName evidence="6">G-protein coupled receptors family 1 profile domain-containing protein</fullName>
    </recommendedName>
</protein>
<keyword evidence="9" id="KW-1185">Reference proteome</keyword>
<evidence type="ECO:0000256" key="5">
    <source>
        <dbReference type="SAM" id="Phobius"/>
    </source>
</evidence>
<evidence type="ECO:0000256" key="2">
    <source>
        <dbReference type="ARBA" id="ARBA00022692"/>
    </source>
</evidence>
<evidence type="ECO:0000313" key="7">
    <source>
        <dbReference type="EMBL" id="ELU02542.1"/>
    </source>
</evidence>
<comment type="subcellular location">
    <subcellularLocation>
        <location evidence="1">Membrane</location>
    </subcellularLocation>
</comment>
<dbReference type="Gene3D" id="1.20.1070.10">
    <property type="entry name" value="Rhodopsin 7-helix transmembrane proteins"/>
    <property type="match status" value="1"/>
</dbReference>
<dbReference type="OMA" id="DISELLX"/>
<feature type="transmembrane region" description="Helical" evidence="5">
    <location>
        <begin position="38"/>
        <end position="59"/>
    </location>
</feature>
<evidence type="ECO:0000256" key="1">
    <source>
        <dbReference type="ARBA" id="ARBA00004370"/>
    </source>
</evidence>
<sequence length="327" mass="37327">MNTTLTTGPQMAQLNDTLMANVSNSADWIDKLRNICEIGFTLPITCFGLLGNLFAFVVLCHHSPRTTTQVLLQAIAVTDWLALFCSLVLRSLRYVITGYERGNFFMHAFRWLYPSTYIFRFAGSWMTVLLTVDRFIAVRYPLHAQRLCTLRRTYILMLTTGVGTLLFSIPRFFEFKLIQVGEHFGVLPTPLLTHRQYTIGYRIVAYLLLMYLVPMILMVILNYMLLRTLRKARERRRHMSNFPTAQHLLTANQNPMMSPPSTRYQTASNNNITVIVITVVLTSIICNSTAMVAHVLWSLDLSFPEVICSAPDIYDCGKLNVPSPIVQ</sequence>
<accession>R7UGZ8</accession>
<organism evidence="7">
    <name type="scientific">Capitella teleta</name>
    <name type="common">Polychaete worm</name>
    <dbReference type="NCBI Taxonomy" id="283909"/>
    <lineage>
        <taxon>Eukaryota</taxon>
        <taxon>Metazoa</taxon>
        <taxon>Spiralia</taxon>
        <taxon>Lophotrochozoa</taxon>
        <taxon>Annelida</taxon>
        <taxon>Polychaeta</taxon>
        <taxon>Sedentaria</taxon>
        <taxon>Scolecida</taxon>
        <taxon>Capitellidae</taxon>
        <taxon>Capitella</taxon>
    </lineage>
</organism>
<dbReference type="STRING" id="283909.R7UGZ8"/>
<evidence type="ECO:0000256" key="4">
    <source>
        <dbReference type="ARBA" id="ARBA00023136"/>
    </source>
</evidence>
<dbReference type="EMBL" id="KB303931">
    <property type="protein sequence ID" value="ELU02542.1"/>
    <property type="molecule type" value="Genomic_DNA"/>
</dbReference>
<proteinExistence type="predicted"/>
<dbReference type="GO" id="GO:0016020">
    <property type="term" value="C:membrane"/>
    <property type="evidence" value="ECO:0007669"/>
    <property type="project" value="UniProtKB-SubCell"/>
</dbReference>
<feature type="transmembrane region" description="Helical" evidence="5">
    <location>
        <begin position="153"/>
        <end position="173"/>
    </location>
</feature>
<dbReference type="SUPFAM" id="SSF81321">
    <property type="entry name" value="Family A G protein-coupled receptor-like"/>
    <property type="match status" value="1"/>
</dbReference>
<reference evidence="8" key="3">
    <citation type="submission" date="2015-06" db="UniProtKB">
        <authorList>
            <consortium name="EnsemblMetazoa"/>
        </authorList>
    </citation>
    <scope>IDENTIFICATION</scope>
</reference>
<name>R7UGZ8_CAPTE</name>
<feature type="transmembrane region" description="Helical" evidence="5">
    <location>
        <begin position="203"/>
        <end position="226"/>
    </location>
</feature>
<dbReference type="InterPro" id="IPR000276">
    <property type="entry name" value="GPCR_Rhodpsn"/>
</dbReference>